<sequence length="555" mass="62396">MNQRLPEEILSTISNLVGQESSFDLKPLVLVNRQWHTAVAPTLLAAISVTSLGRLVELCDQIIANCNDDNALKSSIAKYTRSIVVSGLINGDADSHLGLDDLGEQPRGSDEGAEEDAIKADIEMEPDTIRDKIRAALSRLALLDGFEWYGRFAGDYFLARYLQQSKRVRHLAYGIDMFVSSVSLAYHKYAFAFEGLETLAITSEYEPASDLFCTIAQMMHRNPNLRSILFDCKFAESMSGYWSLVDFICDTTLPDQPTFVWPNLSRLVLRFWKGELWQSAEEVELLAKFLFAHPKLETLVLQETCLEDSESESAKPLSLADNPDSLPVLKRLVGSPRLIAGVLESRAACSSVERVIDNSEEGFDRDEAKAPYIDRIMTSLEKVPKNKIQRLRLEVPQLNREMYAKIARIAPRIRFLEFLRPFEADNTTPSADDFNPQTDIPAALSKFPNLEIVGAHIVNDFAEALNCSQLDGILELAKQVPTIKAVHGLEGIMTTVNRDPNGDVSVVGSPQFLTNEDFDWVTFDIDWRHRSISRREIKRLRGLDDADVLVFYSEK</sequence>
<gene>
    <name evidence="1" type="ORF">RDB_LOCUS185578</name>
</gene>
<reference evidence="1" key="1">
    <citation type="submission" date="2021-01" db="EMBL/GenBank/DDBJ databases">
        <authorList>
            <person name="Kaushik A."/>
        </authorList>
    </citation>
    <scope>NUCLEOTIDE SEQUENCE</scope>
    <source>
        <strain evidence="1">AG3-T5</strain>
    </source>
</reference>
<name>A0A8H3C3K6_9AGAM</name>
<accession>A0A8H3C3K6</accession>
<evidence type="ECO:0000313" key="1">
    <source>
        <dbReference type="EMBL" id="CAE6474082.1"/>
    </source>
</evidence>
<dbReference type="AlphaFoldDB" id="A0A8H3C3K6"/>
<dbReference type="Proteomes" id="UP000663841">
    <property type="component" value="Unassembled WGS sequence"/>
</dbReference>
<proteinExistence type="predicted"/>
<dbReference type="EMBL" id="CAJMWW010000579">
    <property type="protein sequence ID" value="CAE6474082.1"/>
    <property type="molecule type" value="Genomic_DNA"/>
</dbReference>
<evidence type="ECO:0000313" key="2">
    <source>
        <dbReference type="Proteomes" id="UP000663841"/>
    </source>
</evidence>
<protein>
    <submittedName>
        <fullName evidence="1">Uncharacterized protein</fullName>
    </submittedName>
</protein>
<organism evidence="1 2">
    <name type="scientific">Rhizoctonia solani</name>
    <dbReference type="NCBI Taxonomy" id="456999"/>
    <lineage>
        <taxon>Eukaryota</taxon>
        <taxon>Fungi</taxon>
        <taxon>Dikarya</taxon>
        <taxon>Basidiomycota</taxon>
        <taxon>Agaricomycotina</taxon>
        <taxon>Agaricomycetes</taxon>
        <taxon>Cantharellales</taxon>
        <taxon>Ceratobasidiaceae</taxon>
        <taxon>Rhizoctonia</taxon>
    </lineage>
</organism>
<comment type="caution">
    <text evidence="1">The sequence shown here is derived from an EMBL/GenBank/DDBJ whole genome shotgun (WGS) entry which is preliminary data.</text>
</comment>